<dbReference type="GO" id="GO:0016887">
    <property type="term" value="F:ATP hydrolysis activity"/>
    <property type="evidence" value="ECO:0007669"/>
    <property type="project" value="InterPro"/>
</dbReference>
<dbReference type="CDD" id="cd03225">
    <property type="entry name" value="ABC_cobalt_CbiO_domain1"/>
    <property type="match status" value="2"/>
</dbReference>
<dbReference type="InterPro" id="IPR015856">
    <property type="entry name" value="ABC_transpr_CbiO/EcfA_su"/>
</dbReference>
<dbReference type="Proteomes" id="UP000287756">
    <property type="component" value="Chromosome"/>
</dbReference>
<accession>A0A410MIA5</accession>
<protein>
    <recommendedName>
        <fullName evidence="9">ABC transporter domain-containing protein</fullName>
    </recommendedName>
</protein>
<dbReference type="PANTHER" id="PTHR43553:SF19">
    <property type="entry name" value="HMP_THIAMINE IMPORT ATP-BINDING PROTEIN YKOD-RELATED"/>
    <property type="match status" value="1"/>
</dbReference>
<dbReference type="InterPro" id="IPR050095">
    <property type="entry name" value="ECF_ABC_transporter_ATP-bd"/>
</dbReference>
<keyword evidence="5" id="KW-0547">Nucleotide-binding</keyword>
<dbReference type="KEGG" id="hli:HLI_20330"/>
<dbReference type="OrthoDB" id="501320at2"/>
<evidence type="ECO:0000256" key="2">
    <source>
        <dbReference type="ARBA" id="ARBA00005417"/>
    </source>
</evidence>
<keyword evidence="8" id="KW-0472">Membrane</keyword>
<evidence type="ECO:0000256" key="3">
    <source>
        <dbReference type="ARBA" id="ARBA00022448"/>
    </source>
</evidence>
<evidence type="ECO:0000313" key="10">
    <source>
        <dbReference type="EMBL" id="QAS54396.1"/>
    </source>
</evidence>
<dbReference type="InterPro" id="IPR027417">
    <property type="entry name" value="P-loop_NTPase"/>
</dbReference>
<dbReference type="GO" id="GO:0015087">
    <property type="term" value="F:cobalt ion transmembrane transporter activity"/>
    <property type="evidence" value="ECO:0007669"/>
    <property type="project" value="UniProtKB-ARBA"/>
</dbReference>
<evidence type="ECO:0000256" key="5">
    <source>
        <dbReference type="ARBA" id="ARBA00022741"/>
    </source>
</evidence>
<dbReference type="InterPro" id="IPR003593">
    <property type="entry name" value="AAA+_ATPase"/>
</dbReference>
<feature type="domain" description="ABC transporter" evidence="9">
    <location>
        <begin position="288"/>
        <end position="522"/>
    </location>
</feature>
<proteinExistence type="inferred from homology"/>
<dbReference type="FunFam" id="3.40.50.300:FF:000224">
    <property type="entry name" value="Energy-coupling factor transporter ATP-binding protein EcfA"/>
    <property type="match status" value="2"/>
</dbReference>
<evidence type="ECO:0000256" key="4">
    <source>
        <dbReference type="ARBA" id="ARBA00022475"/>
    </source>
</evidence>
<dbReference type="AlphaFoldDB" id="A0A410MIA5"/>
<keyword evidence="3" id="KW-0813">Transport</keyword>
<dbReference type="PROSITE" id="PS50893">
    <property type="entry name" value="ABC_TRANSPORTER_2"/>
    <property type="match status" value="2"/>
</dbReference>
<reference evidence="10 11" key="1">
    <citation type="submission" date="2018-01" db="EMBL/GenBank/DDBJ databases">
        <title>The whole genome sequencing and assembly of Halobacillus litoralis ERB031 strain.</title>
        <authorList>
            <person name="Lee S.-J."/>
            <person name="Park M.-K."/>
            <person name="Kim J.-Y."/>
            <person name="Lee Y.-J."/>
            <person name="Yi H."/>
            <person name="Bahn Y.-S."/>
            <person name="Kim J.F."/>
            <person name="Lee D.-W."/>
        </authorList>
    </citation>
    <scope>NUCLEOTIDE SEQUENCE [LARGE SCALE GENOMIC DNA]</scope>
    <source>
        <strain evidence="10 11">ERB 031</strain>
    </source>
</reference>
<dbReference type="InterPro" id="IPR003439">
    <property type="entry name" value="ABC_transporter-like_ATP-bd"/>
</dbReference>
<evidence type="ECO:0000256" key="6">
    <source>
        <dbReference type="ARBA" id="ARBA00022840"/>
    </source>
</evidence>
<dbReference type="Gene3D" id="3.40.50.300">
    <property type="entry name" value="P-loop containing nucleotide triphosphate hydrolases"/>
    <property type="match status" value="2"/>
</dbReference>
<evidence type="ECO:0000259" key="9">
    <source>
        <dbReference type="PROSITE" id="PS50893"/>
    </source>
</evidence>
<dbReference type="GO" id="GO:0042626">
    <property type="term" value="F:ATPase-coupled transmembrane transporter activity"/>
    <property type="evidence" value="ECO:0007669"/>
    <property type="project" value="TreeGrafter"/>
</dbReference>
<keyword evidence="4" id="KW-1003">Cell membrane</keyword>
<dbReference type="GO" id="GO:0005524">
    <property type="term" value="F:ATP binding"/>
    <property type="evidence" value="ECO:0007669"/>
    <property type="project" value="UniProtKB-KW"/>
</dbReference>
<dbReference type="RefSeq" id="WP_128526661.1">
    <property type="nucleotide sequence ID" value="NZ_CP026118.1"/>
</dbReference>
<evidence type="ECO:0000256" key="8">
    <source>
        <dbReference type="ARBA" id="ARBA00023136"/>
    </source>
</evidence>
<evidence type="ECO:0000256" key="1">
    <source>
        <dbReference type="ARBA" id="ARBA00004202"/>
    </source>
</evidence>
<keyword evidence="7" id="KW-1278">Translocase</keyword>
<organism evidence="10 11">
    <name type="scientific">Halobacillus litoralis</name>
    <dbReference type="NCBI Taxonomy" id="45668"/>
    <lineage>
        <taxon>Bacteria</taxon>
        <taxon>Bacillati</taxon>
        <taxon>Bacillota</taxon>
        <taxon>Bacilli</taxon>
        <taxon>Bacillales</taxon>
        <taxon>Bacillaceae</taxon>
        <taxon>Halobacillus</taxon>
    </lineage>
</organism>
<dbReference type="GO" id="GO:0043190">
    <property type="term" value="C:ATP-binding cassette (ABC) transporter complex"/>
    <property type="evidence" value="ECO:0007669"/>
    <property type="project" value="TreeGrafter"/>
</dbReference>
<dbReference type="InterPro" id="IPR017871">
    <property type="entry name" value="ABC_transporter-like_CS"/>
</dbReference>
<dbReference type="NCBIfam" id="NF010167">
    <property type="entry name" value="PRK13648.1"/>
    <property type="match status" value="2"/>
</dbReference>
<keyword evidence="6" id="KW-0067">ATP-binding</keyword>
<dbReference type="Pfam" id="PF00005">
    <property type="entry name" value="ABC_tran"/>
    <property type="match status" value="2"/>
</dbReference>
<sequence length="542" mass="60850">MTKQILRTENLSLSYEDCVTPVLQDVSLSIMEGDDMLILGPSGSGKSSFTHCLNGLYPRELDGEMSGEVWVHGKRTNDYQPGEISKHIGVVFQDPETQFCMLTVEDEVAFGLENLSMPLNAMRAKVEEVLTWVGLLEFKEKTIAQLSGGQKQKLALACVLAMEPEVLILDEPTANLDPIATREFIDLLRYLKQHLSLTLVVIEHQLEGWVEILDRVFILQMDGSVYYDGSLQEGLLHSAPALQQQGISLPYATKQALSHNWCGDLPLTIADYVASGGDFPIVGEKTAEQTEKWLATRNIGWKKILNGIDLAIHKKEWIAIVGANGSGKTSLSKLLAGITKPSSGKITLHDRTLSKWGEQQLRSEIGYVFQNPEHQFITDSVFEEVAFGLKVEGIHESRLQEVVHSTLQLCRLDGLENQHPFLLSQGQKRRLSVATMIVSDQRMLFLDEPTFGQDASSTESLMDLLQEKHKQGTTIIMITHDMDLVDRFATRVVVMEKGTIAFDKPPEILWKHQDLEKYSIEKPPRITMTEMIEERKRSYVSS</sequence>
<feature type="domain" description="ABC transporter" evidence="9">
    <location>
        <begin position="6"/>
        <end position="247"/>
    </location>
</feature>
<comment type="subcellular location">
    <subcellularLocation>
        <location evidence="1">Cell membrane</location>
        <topology evidence="1">Peripheral membrane protein</topology>
    </subcellularLocation>
</comment>
<evidence type="ECO:0000313" key="11">
    <source>
        <dbReference type="Proteomes" id="UP000287756"/>
    </source>
</evidence>
<gene>
    <name evidence="10" type="ORF">HLI_20330</name>
</gene>
<dbReference type="EMBL" id="CP026118">
    <property type="protein sequence ID" value="QAS54396.1"/>
    <property type="molecule type" value="Genomic_DNA"/>
</dbReference>
<dbReference type="SMART" id="SM00382">
    <property type="entry name" value="AAA"/>
    <property type="match status" value="2"/>
</dbReference>
<name>A0A410MIA5_9BACI</name>
<dbReference type="PANTHER" id="PTHR43553">
    <property type="entry name" value="HEAVY METAL TRANSPORTER"/>
    <property type="match status" value="1"/>
</dbReference>
<dbReference type="PROSITE" id="PS00211">
    <property type="entry name" value="ABC_TRANSPORTER_1"/>
    <property type="match status" value="2"/>
</dbReference>
<evidence type="ECO:0000256" key="7">
    <source>
        <dbReference type="ARBA" id="ARBA00022967"/>
    </source>
</evidence>
<dbReference type="SUPFAM" id="SSF52540">
    <property type="entry name" value="P-loop containing nucleoside triphosphate hydrolases"/>
    <property type="match status" value="2"/>
</dbReference>
<comment type="similarity">
    <text evidence="2">Belongs to the ABC transporter superfamily.</text>
</comment>